<dbReference type="Pfam" id="PF07386">
    <property type="entry name" value="DUF1499"/>
    <property type="match status" value="1"/>
</dbReference>
<evidence type="ECO:0000313" key="2">
    <source>
        <dbReference type="Proteomes" id="UP001597186"/>
    </source>
</evidence>
<accession>A0ABW4EE54</accession>
<protein>
    <submittedName>
        <fullName evidence="1">DUF1499 domain-containing protein</fullName>
    </submittedName>
</protein>
<gene>
    <name evidence="1" type="ORF">ACFTOW_04785</name>
</gene>
<dbReference type="InterPro" id="IPR010865">
    <property type="entry name" value="DUF1499"/>
</dbReference>
<keyword evidence="2" id="KW-1185">Reference proteome</keyword>
<reference evidence="2" key="1">
    <citation type="journal article" date="2019" name="Int. J. Syst. Evol. Microbiol.">
        <title>The Global Catalogue of Microorganisms (GCM) 10K type strain sequencing project: providing services to taxonomists for standard genome sequencing and annotation.</title>
        <authorList>
            <consortium name="The Broad Institute Genomics Platform"/>
            <consortium name="The Broad Institute Genome Sequencing Center for Infectious Disease"/>
            <person name="Wu L."/>
            <person name="Ma J."/>
        </authorList>
    </citation>
    <scope>NUCLEOTIDE SEQUENCE [LARGE SCALE GENOMIC DNA]</scope>
    <source>
        <strain evidence="2">CGMCC 1.12477</strain>
    </source>
</reference>
<name>A0ABW4EE54_9RHOB</name>
<evidence type="ECO:0000313" key="1">
    <source>
        <dbReference type="EMBL" id="MFD1508711.1"/>
    </source>
</evidence>
<dbReference type="EMBL" id="JBHUDD010000037">
    <property type="protein sequence ID" value="MFD1508711.1"/>
    <property type="molecule type" value="Genomic_DNA"/>
</dbReference>
<sequence length="135" mass="14748">MGWLILAIVAMVLAFGGWVRAAPSDPARWHVAVPEAQDSDRPGGVIRVLPGQADRLAELDAIIRATPRTRLLAGSVAEGRVTYITRSKLWGFPDYSTVETRDGDLLIHARLRFGSSDMGVNRARVTDWLARLGQG</sequence>
<organism evidence="1 2">
    <name type="scientific">Lacimonas salitolerans</name>
    <dbReference type="NCBI Taxonomy" id="1323750"/>
    <lineage>
        <taxon>Bacteria</taxon>
        <taxon>Pseudomonadati</taxon>
        <taxon>Pseudomonadota</taxon>
        <taxon>Alphaproteobacteria</taxon>
        <taxon>Rhodobacterales</taxon>
        <taxon>Paracoccaceae</taxon>
        <taxon>Lacimonas</taxon>
    </lineage>
</organism>
<proteinExistence type="predicted"/>
<comment type="caution">
    <text evidence="1">The sequence shown here is derived from an EMBL/GenBank/DDBJ whole genome shotgun (WGS) entry which is preliminary data.</text>
</comment>
<dbReference type="Proteomes" id="UP001597186">
    <property type="component" value="Unassembled WGS sequence"/>
</dbReference>
<dbReference type="RefSeq" id="WP_379913593.1">
    <property type="nucleotide sequence ID" value="NZ_JBHUDD010000037.1"/>
</dbReference>